<dbReference type="InterPro" id="IPR012677">
    <property type="entry name" value="Nucleotide-bd_a/b_plait_sf"/>
</dbReference>
<evidence type="ECO:0000256" key="2">
    <source>
        <dbReference type="SAM" id="Coils"/>
    </source>
</evidence>
<sequence length="437" mass="46024">MASPTRCGTQWIQRGSPNATCNDCGFFGQTGMLSGSSQGASMTTSTMDTYGSLAAYLNVASHASCQGSDRSYASLPSIRSVPTMQEATMESVPTMQSMPPCQESDGEPWETDDEFDHPRGLGRAETGGGCAPENPPENGQDSVWAGGVGAQPAARERPPSRPGAVQLRGVAGAAPPRSPSHPPGVPPRPAAGAALAGRPPGDWAGQAQPARARPGVAAPGWGRAARAGRPAGAGRAEAARGALAAASRAVERQRARLSEQEELLAELQRQAQEIKQSILQQEADLVELELQQGELVGNVLVPIDRAAPAAPSAPDITTLMVRNIPMAVTQRNLLDLIDRSGFANLYDFAYLPTDFDAGTTKGHAFVNFVNPSDAWEFSEMWNGARLTGAGPVAAVLEVGASQLQGYKENARRWSAGRLRRTKNHELHPFIAPRLAVG</sequence>
<feature type="compositionally biased region" description="Low complexity" evidence="3">
    <location>
        <begin position="190"/>
        <end position="233"/>
    </location>
</feature>
<proteinExistence type="predicted"/>
<keyword evidence="6" id="KW-1185">Reference proteome</keyword>
<dbReference type="Proteomes" id="UP001189429">
    <property type="component" value="Unassembled WGS sequence"/>
</dbReference>
<reference evidence="5" key="1">
    <citation type="submission" date="2023-10" db="EMBL/GenBank/DDBJ databases">
        <authorList>
            <person name="Chen Y."/>
            <person name="Shah S."/>
            <person name="Dougan E. K."/>
            <person name="Thang M."/>
            <person name="Chan C."/>
        </authorList>
    </citation>
    <scope>NUCLEOTIDE SEQUENCE [LARGE SCALE GENOMIC DNA]</scope>
</reference>
<dbReference type="EMBL" id="CAUYUJ010001137">
    <property type="protein sequence ID" value="CAK0794422.1"/>
    <property type="molecule type" value="Genomic_DNA"/>
</dbReference>
<dbReference type="InterPro" id="IPR035979">
    <property type="entry name" value="RBD_domain_sf"/>
</dbReference>
<evidence type="ECO:0000259" key="4">
    <source>
        <dbReference type="PROSITE" id="PS50102"/>
    </source>
</evidence>
<evidence type="ECO:0000313" key="6">
    <source>
        <dbReference type="Proteomes" id="UP001189429"/>
    </source>
</evidence>
<keyword evidence="1" id="KW-0694">RNA-binding</keyword>
<feature type="compositionally biased region" description="Pro residues" evidence="3">
    <location>
        <begin position="176"/>
        <end position="189"/>
    </location>
</feature>
<dbReference type="SUPFAM" id="SSF54928">
    <property type="entry name" value="RNA-binding domain, RBD"/>
    <property type="match status" value="1"/>
</dbReference>
<feature type="compositionally biased region" description="Polar residues" evidence="3">
    <location>
        <begin position="87"/>
        <end position="99"/>
    </location>
</feature>
<feature type="coiled-coil region" evidence="2">
    <location>
        <begin position="243"/>
        <end position="291"/>
    </location>
</feature>
<evidence type="ECO:0000313" key="5">
    <source>
        <dbReference type="EMBL" id="CAK0794422.1"/>
    </source>
</evidence>
<dbReference type="Gene3D" id="3.30.70.330">
    <property type="match status" value="1"/>
</dbReference>
<gene>
    <name evidence="5" type="ORF">PCOR1329_LOCUS4419</name>
</gene>
<accession>A0ABN9PNR0</accession>
<dbReference type="InterPro" id="IPR000504">
    <property type="entry name" value="RRM_dom"/>
</dbReference>
<evidence type="ECO:0000256" key="1">
    <source>
        <dbReference type="PROSITE-ProRule" id="PRU00176"/>
    </source>
</evidence>
<feature type="compositionally biased region" description="Acidic residues" evidence="3">
    <location>
        <begin position="104"/>
        <end position="115"/>
    </location>
</feature>
<dbReference type="PROSITE" id="PS50102">
    <property type="entry name" value="RRM"/>
    <property type="match status" value="1"/>
</dbReference>
<dbReference type="Pfam" id="PF04059">
    <property type="entry name" value="RRM_2"/>
    <property type="match status" value="1"/>
</dbReference>
<keyword evidence="2" id="KW-0175">Coiled coil</keyword>
<organism evidence="5 6">
    <name type="scientific">Prorocentrum cordatum</name>
    <dbReference type="NCBI Taxonomy" id="2364126"/>
    <lineage>
        <taxon>Eukaryota</taxon>
        <taxon>Sar</taxon>
        <taxon>Alveolata</taxon>
        <taxon>Dinophyceae</taxon>
        <taxon>Prorocentrales</taxon>
        <taxon>Prorocentraceae</taxon>
        <taxon>Prorocentrum</taxon>
    </lineage>
</organism>
<comment type="caution">
    <text evidence="5">The sequence shown here is derived from an EMBL/GenBank/DDBJ whole genome shotgun (WGS) entry which is preliminary data.</text>
</comment>
<evidence type="ECO:0000256" key="3">
    <source>
        <dbReference type="SAM" id="MobiDB-lite"/>
    </source>
</evidence>
<feature type="domain" description="RRM" evidence="4">
    <location>
        <begin position="317"/>
        <end position="403"/>
    </location>
</feature>
<name>A0ABN9PNR0_9DINO</name>
<feature type="region of interest" description="Disordered" evidence="3">
    <location>
        <begin position="87"/>
        <end position="233"/>
    </location>
</feature>
<protein>
    <recommendedName>
        <fullName evidence="4">RRM domain-containing protein</fullName>
    </recommendedName>
</protein>
<dbReference type="InterPro" id="IPR007201">
    <property type="entry name" value="Mei2-like_Rrm_C"/>
</dbReference>